<evidence type="ECO:0000256" key="1">
    <source>
        <dbReference type="SAM" id="SignalP"/>
    </source>
</evidence>
<name>A0A517SZU1_9BACT</name>
<dbReference type="InterPro" id="IPR022655">
    <property type="entry name" value="DUF1553"/>
</dbReference>
<feature type="signal peptide" evidence="1">
    <location>
        <begin position="1"/>
        <end position="24"/>
    </location>
</feature>
<evidence type="ECO:0000313" key="5">
    <source>
        <dbReference type="EMBL" id="QDT61583.1"/>
    </source>
</evidence>
<keyword evidence="6" id="KW-1185">Reference proteome</keyword>
<dbReference type="AlphaFoldDB" id="A0A517SZU1"/>
<dbReference type="GO" id="GO:0020037">
    <property type="term" value="F:heme binding"/>
    <property type="evidence" value="ECO:0007669"/>
    <property type="project" value="InterPro"/>
</dbReference>
<dbReference type="OrthoDB" id="127107at2"/>
<dbReference type="InterPro" id="IPR011444">
    <property type="entry name" value="DUF1549"/>
</dbReference>
<dbReference type="Proteomes" id="UP000315003">
    <property type="component" value="Chromosome"/>
</dbReference>
<feature type="domain" description="Cytochrome C Planctomycete-type" evidence="4">
    <location>
        <begin position="42"/>
        <end position="102"/>
    </location>
</feature>
<evidence type="ECO:0000259" key="3">
    <source>
        <dbReference type="Pfam" id="PF07587"/>
    </source>
</evidence>
<feature type="chain" id="PRO_5021754852" evidence="1">
    <location>
        <begin position="25"/>
        <end position="1015"/>
    </location>
</feature>
<reference evidence="5 6" key="1">
    <citation type="submission" date="2019-02" db="EMBL/GenBank/DDBJ databases">
        <title>Deep-cultivation of Planctomycetes and their phenomic and genomic characterization uncovers novel biology.</title>
        <authorList>
            <person name="Wiegand S."/>
            <person name="Jogler M."/>
            <person name="Boedeker C."/>
            <person name="Pinto D."/>
            <person name="Vollmers J."/>
            <person name="Rivas-Marin E."/>
            <person name="Kohn T."/>
            <person name="Peeters S.H."/>
            <person name="Heuer A."/>
            <person name="Rast P."/>
            <person name="Oberbeckmann S."/>
            <person name="Bunk B."/>
            <person name="Jeske O."/>
            <person name="Meyerdierks A."/>
            <person name="Storesund J.E."/>
            <person name="Kallscheuer N."/>
            <person name="Luecker S."/>
            <person name="Lage O.M."/>
            <person name="Pohl T."/>
            <person name="Merkel B.J."/>
            <person name="Hornburger P."/>
            <person name="Mueller R.-W."/>
            <person name="Bruemmer F."/>
            <person name="Labrenz M."/>
            <person name="Spormann A.M."/>
            <person name="Op den Camp H."/>
            <person name="Overmann J."/>
            <person name="Amann R."/>
            <person name="Jetten M.S.M."/>
            <person name="Mascher T."/>
            <person name="Medema M.H."/>
            <person name="Devos D.P."/>
            <person name="Kaster A.-K."/>
            <person name="Ovreas L."/>
            <person name="Rohde M."/>
            <person name="Galperin M.Y."/>
            <person name="Jogler C."/>
        </authorList>
    </citation>
    <scope>NUCLEOTIDE SEQUENCE [LARGE SCALE GENOMIC DNA]</scope>
    <source>
        <strain evidence="5 6">SV_7m_r</strain>
    </source>
</reference>
<dbReference type="PANTHER" id="PTHR35889:SF3">
    <property type="entry name" value="F-BOX DOMAIN-CONTAINING PROTEIN"/>
    <property type="match status" value="1"/>
</dbReference>
<dbReference type="PANTHER" id="PTHR35889">
    <property type="entry name" value="CYCLOINULO-OLIGOSACCHARIDE FRUCTANOTRANSFERASE-RELATED"/>
    <property type="match status" value="1"/>
</dbReference>
<dbReference type="Pfam" id="PF07635">
    <property type="entry name" value="PSCyt1"/>
    <property type="match status" value="1"/>
</dbReference>
<dbReference type="GO" id="GO:0009055">
    <property type="term" value="F:electron transfer activity"/>
    <property type="evidence" value="ECO:0007669"/>
    <property type="project" value="InterPro"/>
</dbReference>
<protein>
    <submittedName>
        <fullName evidence="5">Planctomycete cytochrome C</fullName>
    </submittedName>
</protein>
<proteinExistence type="predicted"/>
<feature type="domain" description="DUF1549" evidence="2">
    <location>
        <begin position="150"/>
        <end position="355"/>
    </location>
</feature>
<keyword evidence="1" id="KW-0732">Signal</keyword>
<gene>
    <name evidence="5" type="ORF">SV7mr_41200</name>
</gene>
<dbReference type="InterPro" id="IPR036909">
    <property type="entry name" value="Cyt_c-like_dom_sf"/>
</dbReference>
<evidence type="ECO:0000259" key="4">
    <source>
        <dbReference type="Pfam" id="PF07635"/>
    </source>
</evidence>
<sequence length="1015" mass="113048" precursor="true">MLGKLAPIVLCVSAVVCQSSNAWSAETVEFNRDIRSILSNRCFNCHGPDSVTREAGLRLDRRESATGEADSGERAIVPGDMEQSELLRRVVATDDTRMPPEGSGDPLSEQEIKLLSDWIQQGAAYQEHWAFIPPSKPQVPADPLGKAANPIDHFVLAKLHDQDVHPAPQADRETLIRRVAFALTGLPPTPAEIDRYVADKSDDAYLQMVNRYFDSPAYGEHMSRYWLDLARYADSNGYQYDTERQQWVWRDWVINAYNQNMPFDQFTLEQLAGDLIPDSQPQQRLATGFNRNHGITIEGGIISEEYRTEYVMDRVVTTGQVWLGLTMGCARCHDHKYDPISQKEFYQVYAFFNQVPERGNSGFDPREVIPSPLDQSDALTEQIELYKKRLADPAEIEPAFQKWVSELSGSTAKPWGILKPESFTSSGGATLTLQDDQSLLVSGANSNQDTYEIVATTDQLEVTAVRLQALTDPSLPGGGPGRHSNSNFVLTEFELEASSVSDPKQTQTVKFARAFADYSQKSYEIAKAIDGVGGNSGWAVDGPSRKENATAVFVAQKPFGYEGGTRLTFRLKHLANFATHGVGRPRLSLTTEAADRVSLEGLPQQILELAKLDDLQRTKQQTQQLRDYFVTSGNPLKPLKEKLAKLESELKRRVPATMVMKDMPKARKTHVLDRGQYDQPKEEVSANTPDVFPAMDESMSVNRLGFAQWLTSSQHPLTARVAVNRYWQRLFGIGLVKTSEDFGVQGDLPSHPELLDWLAAEFIDSGWDVQHIQRLMLTSATFKQSAKIADKGAVKDPENRLLARGPSMRLDGEEVRDMVLQASGLLVNHIGGPSVYPYQPAGLWLELNNRPGYSKAYPQGAGEDLYRRSLYTFWKRTVPSPMMTTFDAPQREFCTSRRSRTNTPLQALMLLNAPQFVEAARHLGQAMIQHGGQEIDQQITYAFRLLTSRQPSDAELAILREAYQEQLAAGEGSKTALINLAVGDSEVSSEVPGNQLAAATEVARLIMNLSEVITK</sequence>
<organism evidence="5 6">
    <name type="scientific">Stieleria bergensis</name>
    <dbReference type="NCBI Taxonomy" id="2528025"/>
    <lineage>
        <taxon>Bacteria</taxon>
        <taxon>Pseudomonadati</taxon>
        <taxon>Planctomycetota</taxon>
        <taxon>Planctomycetia</taxon>
        <taxon>Pirellulales</taxon>
        <taxon>Pirellulaceae</taxon>
        <taxon>Stieleria</taxon>
    </lineage>
</organism>
<dbReference type="Pfam" id="PF07583">
    <property type="entry name" value="PSCyt2"/>
    <property type="match status" value="1"/>
</dbReference>
<feature type="domain" description="DUF1553" evidence="3">
    <location>
        <begin position="702"/>
        <end position="962"/>
    </location>
</feature>
<dbReference type="EMBL" id="CP036272">
    <property type="protein sequence ID" value="QDT61583.1"/>
    <property type="molecule type" value="Genomic_DNA"/>
</dbReference>
<dbReference type="RefSeq" id="WP_145275751.1">
    <property type="nucleotide sequence ID" value="NZ_CP036272.1"/>
</dbReference>
<accession>A0A517SZU1</accession>
<evidence type="ECO:0000313" key="6">
    <source>
        <dbReference type="Proteomes" id="UP000315003"/>
    </source>
</evidence>
<evidence type="ECO:0000259" key="2">
    <source>
        <dbReference type="Pfam" id="PF07583"/>
    </source>
</evidence>
<dbReference type="SUPFAM" id="SSF46626">
    <property type="entry name" value="Cytochrome c"/>
    <property type="match status" value="1"/>
</dbReference>
<dbReference type="Pfam" id="PF07587">
    <property type="entry name" value="PSD1"/>
    <property type="match status" value="1"/>
</dbReference>
<dbReference type="InterPro" id="IPR011429">
    <property type="entry name" value="Cyt_c_Planctomycete-type"/>
</dbReference>